<evidence type="ECO:0000313" key="2">
    <source>
        <dbReference type="EMBL" id="SNZ17269.1"/>
    </source>
</evidence>
<evidence type="ECO:0000313" key="3">
    <source>
        <dbReference type="Proteomes" id="UP000219453"/>
    </source>
</evidence>
<dbReference type="Proteomes" id="UP000219453">
    <property type="component" value="Unassembled WGS sequence"/>
</dbReference>
<sequence>MNSLVGVLGTGPVVAQSLPSDPAAQLLGVIAVAIVVVFAARLLLNLAWKLLLLAGTAAAVLFVASMAGAGVL</sequence>
<keyword evidence="1" id="KW-0472">Membrane</keyword>
<dbReference type="EMBL" id="OBEJ01000005">
    <property type="protein sequence ID" value="SNZ17269.1"/>
    <property type="molecule type" value="Genomic_DNA"/>
</dbReference>
<dbReference type="Pfam" id="PF26072">
    <property type="entry name" value="DUF8029"/>
    <property type="match status" value="1"/>
</dbReference>
<protein>
    <submittedName>
        <fullName evidence="2">Uncharacterized protein</fullName>
    </submittedName>
</protein>
<gene>
    <name evidence="2" type="ORF">SAMN06269185_2958</name>
</gene>
<feature type="transmembrane region" description="Helical" evidence="1">
    <location>
        <begin position="51"/>
        <end position="71"/>
    </location>
</feature>
<keyword evidence="3" id="KW-1185">Reference proteome</keyword>
<keyword evidence="1" id="KW-1133">Transmembrane helix</keyword>
<dbReference type="InterPro" id="IPR058342">
    <property type="entry name" value="DUF8029"/>
</dbReference>
<evidence type="ECO:0000256" key="1">
    <source>
        <dbReference type="SAM" id="Phobius"/>
    </source>
</evidence>
<feature type="transmembrane region" description="Helical" evidence="1">
    <location>
        <begin position="25"/>
        <end position="44"/>
    </location>
</feature>
<proteinExistence type="predicted"/>
<name>A0A285P687_NATPI</name>
<dbReference type="AlphaFoldDB" id="A0A285P687"/>
<dbReference type="RefSeq" id="WP_097009854.1">
    <property type="nucleotide sequence ID" value="NZ_OBEJ01000005.1"/>
</dbReference>
<organism evidence="2 3">
    <name type="scientific">Natronoarchaeum philippinense</name>
    <dbReference type="NCBI Taxonomy" id="558529"/>
    <lineage>
        <taxon>Archaea</taxon>
        <taxon>Methanobacteriati</taxon>
        <taxon>Methanobacteriota</taxon>
        <taxon>Stenosarchaea group</taxon>
        <taxon>Halobacteria</taxon>
        <taxon>Halobacteriales</taxon>
        <taxon>Natronoarchaeaceae</taxon>
    </lineage>
</organism>
<keyword evidence="1" id="KW-0812">Transmembrane</keyword>
<reference evidence="2 3" key="1">
    <citation type="submission" date="2017-09" db="EMBL/GenBank/DDBJ databases">
        <authorList>
            <person name="Ehlers B."/>
            <person name="Leendertz F.H."/>
        </authorList>
    </citation>
    <scope>NUCLEOTIDE SEQUENCE [LARGE SCALE GENOMIC DNA]</scope>
    <source>
        <strain evidence="2 3">DSM 27208</strain>
    </source>
</reference>
<accession>A0A285P687</accession>